<evidence type="ECO:0000256" key="1">
    <source>
        <dbReference type="SAM" id="MobiDB-lite"/>
    </source>
</evidence>
<dbReference type="Proteomes" id="UP000199727">
    <property type="component" value="Unassembled WGS sequence"/>
</dbReference>
<dbReference type="OrthoDB" id="2587563at2759"/>
<accession>A0A854QCS5</accession>
<feature type="compositionally biased region" description="Basic and acidic residues" evidence="1">
    <location>
        <begin position="536"/>
        <end position="563"/>
    </location>
</feature>
<reference evidence="2 3" key="1">
    <citation type="submission" date="2017-06" db="EMBL/GenBank/DDBJ databases">
        <title>Global population genomics of the pathogenic fungus Cryptococcus neoformans var. grubii.</title>
        <authorList>
            <person name="Cuomo C."/>
            <person name="Litvintseva A."/>
            <person name="Chen Y."/>
            <person name="Young S."/>
            <person name="Zeng Q."/>
            <person name="Chapman S."/>
            <person name="Gujja S."/>
            <person name="Saif S."/>
            <person name="Birren B."/>
        </authorList>
    </citation>
    <scope>NUCLEOTIDE SEQUENCE [LARGE SCALE GENOMIC DNA]</scope>
    <source>
        <strain evidence="2 3">Tu259-1</strain>
    </source>
</reference>
<sequence>MPSFPSKGGVPMLGQAGSSRQAYLIKLPEDILSALESLQGASVTVGEDGSVTLNVPDQDPMPLDARPASTASEIHRLSSGSNPTLKLAALATTRLNIPFSSASTARAADKLRAQTDALEKQRKERALKVDGVKRHTDRVASGAMSAPMAVTASAPGAVWGSGTGTGSIPLKTRVMQYLAMGETTQEDLCRRMGGDEQNVMRVVKVVGRPSNTQPGSWSLQPNQYSKIKLGAGQWPYTYAEQQQVIRLAYAAFDELDLPANAEERMEFEKKERDASNAFANRSSDESEKNAPQLSNTSNSSTLQSNAVTLVRERDKARTESPAPVMRQKAPTKRGPQSKIAKERAKFVAERQRAGTGSLPNIKGPNGIASPRLGPTASPSISPEKKDPSNFKDGEHKQNEVVKGKERKDEQEKEHRRMEKKEREREEEKSRETGSSAVSKTKRSKSTYDYSSDEDAASTQIEVKTTKTKGVNNHKKKAEDSPREKPALLAEVVRKKEKRARKVDYSDSSGEEGEIRGRPKAKITSDEGARSNKHKRRDSESRRKPSRDRNDSDKRDAEDRRAEGNFHTQNQQSKSSREISSHPSPSEMAANFASRPSQRADPEALRDRYEELYPAYNLLANKLSKIHQMAESGKELGSSEAEIKKMVGKWEKWHKELTEIRRWFGEV</sequence>
<protein>
    <recommendedName>
        <fullName evidence="4">RNA polymerase II elongation factor ELL N-terminal domain-containing protein</fullName>
    </recommendedName>
</protein>
<evidence type="ECO:0000313" key="2">
    <source>
        <dbReference type="EMBL" id="OXG22028.1"/>
    </source>
</evidence>
<dbReference type="InterPro" id="IPR042065">
    <property type="entry name" value="E3_ELL-like"/>
</dbReference>
<dbReference type="EMBL" id="AMKT01000041">
    <property type="protein sequence ID" value="OXG22028.1"/>
    <property type="molecule type" value="Genomic_DNA"/>
</dbReference>
<evidence type="ECO:0008006" key="4">
    <source>
        <dbReference type="Google" id="ProtNLM"/>
    </source>
</evidence>
<feature type="compositionally biased region" description="Polar residues" evidence="1">
    <location>
        <begin position="456"/>
        <end position="470"/>
    </location>
</feature>
<feature type="compositionally biased region" description="Basic and acidic residues" evidence="1">
    <location>
        <begin position="512"/>
        <end position="529"/>
    </location>
</feature>
<feature type="compositionally biased region" description="Low complexity" evidence="1">
    <location>
        <begin position="292"/>
        <end position="305"/>
    </location>
</feature>
<feature type="compositionally biased region" description="Basic and acidic residues" evidence="1">
    <location>
        <begin position="476"/>
        <end position="485"/>
    </location>
</feature>
<feature type="compositionally biased region" description="Basic and acidic residues" evidence="1">
    <location>
        <begin position="382"/>
        <end position="431"/>
    </location>
</feature>
<feature type="compositionally biased region" description="Basic and acidic residues" evidence="1">
    <location>
        <begin position="339"/>
        <end position="352"/>
    </location>
</feature>
<name>A0A854QCS5_CRYNE</name>
<feature type="compositionally biased region" description="Basic and acidic residues" evidence="1">
    <location>
        <begin position="264"/>
        <end position="274"/>
    </location>
</feature>
<organism evidence="2 3">
    <name type="scientific">Cryptococcus neoformans Tu259-1</name>
    <dbReference type="NCBI Taxonomy" id="1230072"/>
    <lineage>
        <taxon>Eukaryota</taxon>
        <taxon>Fungi</taxon>
        <taxon>Dikarya</taxon>
        <taxon>Basidiomycota</taxon>
        <taxon>Agaricomycotina</taxon>
        <taxon>Tremellomycetes</taxon>
        <taxon>Tremellales</taxon>
        <taxon>Cryptococcaceae</taxon>
        <taxon>Cryptococcus</taxon>
        <taxon>Cryptococcus neoformans species complex</taxon>
    </lineage>
</organism>
<feature type="region of interest" description="Disordered" evidence="1">
    <location>
        <begin position="264"/>
        <end position="605"/>
    </location>
</feature>
<evidence type="ECO:0000313" key="3">
    <source>
        <dbReference type="Proteomes" id="UP000199727"/>
    </source>
</evidence>
<dbReference type="Gene3D" id="1.10.10.2670">
    <property type="entry name" value="E3 ubiquitin-protein ligase"/>
    <property type="match status" value="1"/>
</dbReference>
<gene>
    <name evidence="2" type="ORF">C361_03456</name>
</gene>
<comment type="caution">
    <text evidence="2">The sequence shown here is derived from an EMBL/GenBank/DDBJ whole genome shotgun (WGS) entry which is preliminary data.</text>
</comment>
<dbReference type="AlphaFoldDB" id="A0A854QCS5"/>
<proteinExistence type="predicted"/>